<protein>
    <submittedName>
        <fullName evidence="2">Uncharacterized protein</fullName>
    </submittedName>
</protein>
<dbReference type="EMBL" id="JAKUCV010002037">
    <property type="protein sequence ID" value="KAJ4844139.1"/>
    <property type="molecule type" value="Genomic_DNA"/>
</dbReference>
<evidence type="ECO:0000313" key="3">
    <source>
        <dbReference type="EMBL" id="KAJ4844139.1"/>
    </source>
</evidence>
<evidence type="ECO:0000256" key="1">
    <source>
        <dbReference type="SAM" id="MobiDB-lite"/>
    </source>
</evidence>
<proteinExistence type="predicted"/>
<dbReference type="EMBL" id="JAKUCV010004692">
    <property type="protein sequence ID" value="KAJ4834487.1"/>
    <property type="molecule type" value="Genomic_DNA"/>
</dbReference>
<dbReference type="Proteomes" id="UP001141552">
    <property type="component" value="Unassembled WGS sequence"/>
</dbReference>
<comment type="caution">
    <text evidence="2">The sequence shown here is derived from an EMBL/GenBank/DDBJ whole genome shotgun (WGS) entry which is preliminary data.</text>
</comment>
<feature type="compositionally biased region" description="Basic and acidic residues" evidence="1">
    <location>
        <begin position="9"/>
        <end position="22"/>
    </location>
</feature>
<reference evidence="2" key="1">
    <citation type="submission" date="2022-02" db="EMBL/GenBank/DDBJ databases">
        <authorList>
            <person name="Henning P.M."/>
            <person name="McCubbin A.G."/>
            <person name="Shore J.S."/>
        </authorList>
    </citation>
    <scope>NUCLEOTIDE SEQUENCE</scope>
    <source>
        <strain evidence="2">F60SS</strain>
        <tissue evidence="2">Leaves</tissue>
    </source>
</reference>
<dbReference type="AlphaFoldDB" id="A0A9Q0FQ24"/>
<gene>
    <name evidence="3" type="ORF">Tsubulata_020588</name>
    <name evidence="2" type="ORF">Tsubulata_021010</name>
</gene>
<evidence type="ECO:0000313" key="4">
    <source>
        <dbReference type="Proteomes" id="UP001141552"/>
    </source>
</evidence>
<accession>A0A9Q0FQ24</accession>
<feature type="region of interest" description="Disordered" evidence="1">
    <location>
        <begin position="1"/>
        <end position="69"/>
    </location>
</feature>
<evidence type="ECO:0000313" key="2">
    <source>
        <dbReference type="EMBL" id="KAJ4834487.1"/>
    </source>
</evidence>
<feature type="compositionally biased region" description="Polar residues" evidence="1">
    <location>
        <begin position="25"/>
        <end position="49"/>
    </location>
</feature>
<keyword evidence="4" id="KW-1185">Reference proteome</keyword>
<name>A0A9Q0FQ24_9ROSI</name>
<organism evidence="2 4">
    <name type="scientific">Turnera subulata</name>
    <dbReference type="NCBI Taxonomy" id="218843"/>
    <lineage>
        <taxon>Eukaryota</taxon>
        <taxon>Viridiplantae</taxon>
        <taxon>Streptophyta</taxon>
        <taxon>Embryophyta</taxon>
        <taxon>Tracheophyta</taxon>
        <taxon>Spermatophyta</taxon>
        <taxon>Magnoliopsida</taxon>
        <taxon>eudicotyledons</taxon>
        <taxon>Gunneridae</taxon>
        <taxon>Pentapetalae</taxon>
        <taxon>rosids</taxon>
        <taxon>fabids</taxon>
        <taxon>Malpighiales</taxon>
        <taxon>Passifloraceae</taxon>
        <taxon>Turnera</taxon>
    </lineage>
</organism>
<sequence length="101" mass="11622">MPPPPMSMQDDHDLPQQLRPHEPPASNNIFEDTTLSLESTANNNSNMHSPTLAPNPEQEQQQGQEDDSTYFDWSILRDPYDYQHPDHYQLSDGFLGFNGFF</sequence>
<reference evidence="2" key="2">
    <citation type="journal article" date="2023" name="Plants (Basel)">
        <title>Annotation of the Turnera subulata (Passifloraceae) Draft Genome Reveals the S-Locus Evolved after the Divergence of Turneroideae from Passifloroideae in a Stepwise Manner.</title>
        <authorList>
            <person name="Henning P.M."/>
            <person name="Roalson E.H."/>
            <person name="Mir W."/>
            <person name="McCubbin A.G."/>
            <person name="Shore J.S."/>
        </authorList>
    </citation>
    <scope>NUCLEOTIDE SEQUENCE</scope>
    <source>
        <strain evidence="2">F60SS</strain>
    </source>
</reference>